<dbReference type="GO" id="GO:0005874">
    <property type="term" value="C:microtubule"/>
    <property type="evidence" value="ECO:0007669"/>
    <property type="project" value="UniProtKB-KW"/>
</dbReference>
<dbReference type="GO" id="GO:0047496">
    <property type="term" value="P:vesicle transport along microtubule"/>
    <property type="evidence" value="ECO:0007669"/>
    <property type="project" value="TreeGrafter"/>
</dbReference>
<proteinExistence type="inferred from homology"/>
<dbReference type="GO" id="GO:0008017">
    <property type="term" value="F:microtubule binding"/>
    <property type="evidence" value="ECO:0007669"/>
    <property type="project" value="InterPro"/>
</dbReference>
<feature type="compositionally biased region" description="Basic and acidic residues" evidence="8">
    <location>
        <begin position="185"/>
        <end position="195"/>
    </location>
</feature>
<comment type="caution">
    <text evidence="10">The sequence shown here is derived from an EMBL/GenBank/DDBJ whole genome shotgun (WGS) entry which is preliminary data.</text>
</comment>
<gene>
    <name evidence="10" type="ORF">C1H76_4473</name>
</gene>
<keyword evidence="6" id="KW-0206">Cytoskeleton</keyword>
<accession>A0A4U7B1A7</accession>
<keyword evidence="5 7" id="KW-0175">Coiled coil</keyword>
<evidence type="ECO:0000256" key="6">
    <source>
        <dbReference type="ARBA" id="ARBA00023212"/>
    </source>
</evidence>
<evidence type="ECO:0000313" key="10">
    <source>
        <dbReference type="EMBL" id="TKX23405.1"/>
    </source>
</evidence>
<feature type="region of interest" description="Disordered" evidence="8">
    <location>
        <begin position="185"/>
        <end position="334"/>
    </location>
</feature>
<dbReference type="PANTHER" id="PTHR10921">
    <property type="entry name" value="NUCLEAR DISTRIBUTION PROTEIN NUDE HOMOLOG 1"/>
    <property type="match status" value="1"/>
</dbReference>
<comment type="similarity">
    <text evidence="2">Belongs to the nudE family.</text>
</comment>
<feature type="coiled-coil region" evidence="7">
    <location>
        <begin position="16"/>
        <end position="184"/>
    </location>
</feature>
<evidence type="ECO:0000256" key="7">
    <source>
        <dbReference type="SAM" id="Coils"/>
    </source>
</evidence>
<dbReference type="Gene3D" id="6.10.250.1080">
    <property type="match status" value="1"/>
</dbReference>
<dbReference type="InterPro" id="IPR033494">
    <property type="entry name" value="NUDE"/>
</dbReference>
<feature type="compositionally biased region" description="Low complexity" evidence="8">
    <location>
        <begin position="436"/>
        <end position="455"/>
    </location>
</feature>
<feature type="compositionally biased region" description="Polar residues" evidence="8">
    <location>
        <begin position="512"/>
        <end position="521"/>
    </location>
</feature>
<comment type="subcellular location">
    <subcellularLocation>
        <location evidence="1">Cytoplasm</location>
        <location evidence="1">Cytoskeleton</location>
    </subcellularLocation>
</comment>
<feature type="compositionally biased region" description="Polar residues" evidence="8">
    <location>
        <begin position="321"/>
        <end position="334"/>
    </location>
</feature>
<dbReference type="GO" id="GO:0051642">
    <property type="term" value="P:centrosome localization"/>
    <property type="evidence" value="ECO:0007669"/>
    <property type="project" value="TreeGrafter"/>
</dbReference>
<dbReference type="GO" id="GO:0000132">
    <property type="term" value="P:establishment of mitotic spindle orientation"/>
    <property type="evidence" value="ECO:0007669"/>
    <property type="project" value="TreeGrafter"/>
</dbReference>
<evidence type="ECO:0000256" key="2">
    <source>
        <dbReference type="ARBA" id="ARBA00007429"/>
    </source>
</evidence>
<keyword evidence="3" id="KW-0963">Cytoplasm</keyword>
<dbReference type="GO" id="GO:0005871">
    <property type="term" value="C:kinesin complex"/>
    <property type="evidence" value="ECO:0007669"/>
    <property type="project" value="TreeGrafter"/>
</dbReference>
<evidence type="ECO:0000256" key="8">
    <source>
        <dbReference type="SAM" id="MobiDB-lite"/>
    </source>
</evidence>
<sequence>MTSSPFRPGASVEEQLSYYKSQYEQLELELHEFQASSKDLEAELEKDVEESEKRERKLKEQVESLGYEVEEWKTKSKQSRDEANRALNALQKEITTMRESNRSLQMKLRDIEVANDDYEMQARNTTSSLEDLESKYNVAIERGVMLEEEVRSGEQEREQLRIETQRLRDELSDLKVEFEMTQEKLHHTEAALERSHSRKIPLHANPARPRSPTSEVSIVTPPSPSVSTPPATKSESSGNDVPTPPSPPLSDTTATAGKAVPRTPLPTMRRSLLPDAGTTPRPAKASTRLPRHSRGPSLSAGGVTPAITATGRMGPPRPKPTTAQSESLPRSSSLYQIKGLIGRMQKIEERVHSVRSKLPPSTSKGSTPRNSPRTNAIRNSPRANGLEVNVPSSVTVRTGRKRPSNISSTSHRDSEQPDVSRRISFGVPATGDDRPGSSASRPSSRASNVSNSEANPFIRPSSRLSMGGARTPLGGHHLPSRPRSSIGGNYASVNGVRHGASSSISEGRDTDSSLSTPTGRRTTLDKSAIPTPASRRQSAGLSSGQTVGRRTSQGFGNGLKDGSMAPPPLERSRKASGLGETF</sequence>
<protein>
    <submittedName>
        <fullName evidence="10">NUDE-like protein</fullName>
    </submittedName>
</protein>
<feature type="compositionally biased region" description="Basic and acidic residues" evidence="8">
    <location>
        <begin position="410"/>
        <end position="421"/>
    </location>
</feature>
<feature type="compositionally biased region" description="Polar residues" evidence="8">
    <location>
        <begin position="534"/>
        <end position="554"/>
    </location>
</feature>
<evidence type="ECO:0000259" key="9">
    <source>
        <dbReference type="Pfam" id="PF04880"/>
    </source>
</evidence>
<evidence type="ECO:0000313" key="11">
    <source>
        <dbReference type="Proteomes" id="UP000308133"/>
    </source>
</evidence>
<feature type="domain" description="NUDE" evidence="9">
    <location>
        <begin position="128"/>
        <end position="299"/>
    </location>
</feature>
<evidence type="ECO:0000256" key="4">
    <source>
        <dbReference type="ARBA" id="ARBA00022701"/>
    </source>
</evidence>
<feature type="region of interest" description="Disordered" evidence="8">
    <location>
        <begin position="346"/>
        <end position="582"/>
    </location>
</feature>
<dbReference type="EMBL" id="PTQR01000054">
    <property type="protein sequence ID" value="TKX23405.1"/>
    <property type="molecule type" value="Genomic_DNA"/>
</dbReference>
<reference evidence="10 11" key="1">
    <citation type="submission" date="2018-02" db="EMBL/GenBank/DDBJ databases">
        <title>Draft genome sequences of Elsinoe sp., causing black scab on jojoba.</title>
        <authorList>
            <person name="Stodart B."/>
            <person name="Jeffress S."/>
            <person name="Ash G."/>
            <person name="Arun Chinnappa K."/>
        </authorList>
    </citation>
    <scope>NUCLEOTIDE SEQUENCE [LARGE SCALE GENOMIC DNA]</scope>
    <source>
        <strain evidence="10 11">Hillstone_2</strain>
    </source>
</reference>
<dbReference type="Pfam" id="PF04880">
    <property type="entry name" value="NUDE_C"/>
    <property type="match status" value="1"/>
</dbReference>
<evidence type="ECO:0000256" key="5">
    <source>
        <dbReference type="ARBA" id="ARBA00023054"/>
    </source>
</evidence>
<feature type="compositionally biased region" description="Low complexity" evidence="8">
    <location>
        <begin position="211"/>
        <end position="230"/>
    </location>
</feature>
<dbReference type="GO" id="GO:0007020">
    <property type="term" value="P:microtubule nucleation"/>
    <property type="evidence" value="ECO:0007669"/>
    <property type="project" value="TreeGrafter"/>
</dbReference>
<feature type="compositionally biased region" description="Polar residues" evidence="8">
    <location>
        <begin position="359"/>
        <end position="382"/>
    </location>
</feature>
<dbReference type="Proteomes" id="UP000308133">
    <property type="component" value="Unassembled WGS sequence"/>
</dbReference>
<evidence type="ECO:0000256" key="1">
    <source>
        <dbReference type="ARBA" id="ARBA00004245"/>
    </source>
</evidence>
<keyword evidence="4" id="KW-0493">Microtubule</keyword>
<feature type="compositionally biased region" description="Polar residues" evidence="8">
    <location>
        <begin position="231"/>
        <end position="240"/>
    </location>
</feature>
<dbReference type="InterPro" id="IPR006964">
    <property type="entry name" value="NUDE_dom"/>
</dbReference>
<dbReference type="AlphaFoldDB" id="A0A4U7B1A7"/>
<dbReference type="GO" id="GO:0000776">
    <property type="term" value="C:kinetochore"/>
    <property type="evidence" value="ECO:0007669"/>
    <property type="project" value="TreeGrafter"/>
</dbReference>
<dbReference type="GO" id="GO:0007059">
    <property type="term" value="P:chromosome segregation"/>
    <property type="evidence" value="ECO:0007669"/>
    <property type="project" value="TreeGrafter"/>
</dbReference>
<name>A0A4U7B1A7_9PEZI</name>
<organism evidence="10 11">
    <name type="scientific">Elsinoe australis</name>
    <dbReference type="NCBI Taxonomy" id="40998"/>
    <lineage>
        <taxon>Eukaryota</taxon>
        <taxon>Fungi</taxon>
        <taxon>Dikarya</taxon>
        <taxon>Ascomycota</taxon>
        <taxon>Pezizomycotina</taxon>
        <taxon>Dothideomycetes</taxon>
        <taxon>Dothideomycetidae</taxon>
        <taxon>Myriangiales</taxon>
        <taxon>Elsinoaceae</taxon>
        <taxon>Elsinoe</taxon>
    </lineage>
</organism>
<dbReference type="PANTHER" id="PTHR10921:SF1">
    <property type="entry name" value="NUCLEAR DISTRIBUTION PROTEIN NUDE HOMOLOG"/>
    <property type="match status" value="1"/>
</dbReference>
<evidence type="ECO:0000256" key="3">
    <source>
        <dbReference type="ARBA" id="ARBA00022490"/>
    </source>
</evidence>